<dbReference type="InterPro" id="IPR005813">
    <property type="entry name" value="Ribosomal_bL20"/>
</dbReference>
<keyword evidence="3 6" id="KW-0687">Ribonucleoprotein</keyword>
<dbReference type="InterPro" id="IPR035566">
    <property type="entry name" value="Ribosomal_protein_bL20_C"/>
</dbReference>
<protein>
    <recommendedName>
        <fullName evidence="4">Large ribosomal subunit protein bL20m</fullName>
    </recommendedName>
    <alternativeName>
        <fullName evidence="5">39S ribosomal protein L20, mitochondrial</fullName>
    </alternativeName>
</protein>
<evidence type="ECO:0000313" key="8">
    <source>
        <dbReference type="RefSeq" id="XP_035697369.1"/>
    </source>
</evidence>
<evidence type="ECO:0000256" key="3">
    <source>
        <dbReference type="ARBA" id="ARBA00023274"/>
    </source>
</evidence>
<evidence type="ECO:0000256" key="4">
    <source>
        <dbReference type="ARBA" id="ARBA00072767"/>
    </source>
</evidence>
<dbReference type="FunFam" id="1.10.1900.20:FF:000001">
    <property type="entry name" value="50S ribosomal protein L20"/>
    <property type="match status" value="1"/>
</dbReference>
<keyword evidence="7" id="KW-1185">Reference proteome</keyword>
<dbReference type="CDD" id="cd07026">
    <property type="entry name" value="Ribosomal_L20"/>
    <property type="match status" value="1"/>
</dbReference>
<dbReference type="GO" id="GO:0003735">
    <property type="term" value="F:structural constituent of ribosome"/>
    <property type="evidence" value="ECO:0000318"/>
    <property type="project" value="GO_Central"/>
</dbReference>
<dbReference type="Gene3D" id="1.10.1900.20">
    <property type="entry name" value="Ribosomal protein L20"/>
    <property type="match status" value="1"/>
</dbReference>
<dbReference type="GO" id="GO:0019843">
    <property type="term" value="F:rRNA binding"/>
    <property type="evidence" value="ECO:0007669"/>
    <property type="project" value="InterPro"/>
</dbReference>
<keyword evidence="2 6" id="KW-0689">Ribosomal protein</keyword>
<dbReference type="KEGG" id="bfo:118430542"/>
<dbReference type="Gene3D" id="6.10.160.10">
    <property type="match status" value="1"/>
</dbReference>
<reference evidence="8" key="2">
    <citation type="submission" date="2025-08" db="UniProtKB">
        <authorList>
            <consortium name="RefSeq"/>
        </authorList>
    </citation>
    <scope>IDENTIFICATION</scope>
    <source>
        <strain evidence="8">S238N-H82</strain>
        <tissue evidence="8">Testes</tissue>
    </source>
</reference>
<dbReference type="GO" id="GO:1990904">
    <property type="term" value="C:ribonucleoprotein complex"/>
    <property type="evidence" value="ECO:0007669"/>
    <property type="project" value="UniProtKB-KW"/>
</dbReference>
<evidence type="ECO:0000256" key="5">
    <source>
        <dbReference type="ARBA" id="ARBA00076245"/>
    </source>
</evidence>
<evidence type="ECO:0000313" key="7">
    <source>
        <dbReference type="Proteomes" id="UP000001554"/>
    </source>
</evidence>
<dbReference type="OrthoDB" id="10251781at2759"/>
<dbReference type="PANTHER" id="PTHR10986">
    <property type="entry name" value="39S RIBOSOMAL PROTEIN L20"/>
    <property type="match status" value="1"/>
</dbReference>
<evidence type="ECO:0000256" key="1">
    <source>
        <dbReference type="ARBA" id="ARBA00007698"/>
    </source>
</evidence>
<dbReference type="PRINTS" id="PR00062">
    <property type="entry name" value="RIBOSOMALL20"/>
</dbReference>
<evidence type="ECO:0000256" key="2">
    <source>
        <dbReference type="ARBA" id="ARBA00022980"/>
    </source>
</evidence>
<reference evidence="7" key="1">
    <citation type="journal article" date="2020" name="Nat. Ecol. Evol.">
        <title>Deeply conserved synteny resolves early events in vertebrate evolution.</title>
        <authorList>
            <person name="Simakov O."/>
            <person name="Marletaz F."/>
            <person name="Yue J.X."/>
            <person name="O'Connell B."/>
            <person name="Jenkins J."/>
            <person name="Brandt A."/>
            <person name="Calef R."/>
            <person name="Tung C.H."/>
            <person name="Huang T.K."/>
            <person name="Schmutz J."/>
            <person name="Satoh N."/>
            <person name="Yu J.K."/>
            <person name="Putnam N.H."/>
            <person name="Green R.E."/>
            <person name="Rokhsar D.S."/>
        </authorList>
    </citation>
    <scope>NUCLEOTIDE SEQUENCE [LARGE SCALE GENOMIC DNA]</scope>
    <source>
        <strain evidence="7">S238N-H82</strain>
    </source>
</reference>
<evidence type="ECO:0000256" key="6">
    <source>
        <dbReference type="RuleBase" id="RU000561"/>
    </source>
</evidence>
<organism evidence="7 8">
    <name type="scientific">Branchiostoma floridae</name>
    <name type="common">Florida lancelet</name>
    <name type="synonym">Amphioxus</name>
    <dbReference type="NCBI Taxonomy" id="7739"/>
    <lineage>
        <taxon>Eukaryota</taxon>
        <taxon>Metazoa</taxon>
        <taxon>Chordata</taxon>
        <taxon>Cephalochordata</taxon>
        <taxon>Leptocardii</taxon>
        <taxon>Amphioxiformes</taxon>
        <taxon>Branchiostomatidae</taxon>
        <taxon>Branchiostoma</taxon>
    </lineage>
</organism>
<dbReference type="NCBIfam" id="TIGR01032">
    <property type="entry name" value="rplT_bact"/>
    <property type="match status" value="1"/>
</dbReference>
<dbReference type="Pfam" id="PF00453">
    <property type="entry name" value="Ribosomal_L20"/>
    <property type="match status" value="1"/>
</dbReference>
<accession>A0A9J7NB02</accession>
<dbReference type="GeneID" id="118430542"/>
<dbReference type="OMA" id="WIQRINL"/>
<dbReference type="Proteomes" id="UP000001554">
    <property type="component" value="Chromosome 14"/>
</dbReference>
<dbReference type="SUPFAM" id="SSF74731">
    <property type="entry name" value="Ribosomal protein L20"/>
    <property type="match status" value="1"/>
</dbReference>
<dbReference type="RefSeq" id="XP_035697369.1">
    <property type="nucleotide sequence ID" value="XM_035841476.1"/>
</dbReference>
<dbReference type="AlphaFoldDB" id="A0A9J7NB02"/>
<sequence length="180" mass="20906">MFLTLARYARSPPPDKWWKRRYVYNNTWRFWGRHRNCYKIAIQSMQHAWRAAKRGRREKKRFVRGLWIERLRAASEEHGLSYQHLVVGLDMAQVQLDRKVLSHLAIYEPKTFKSIVEIARISYGEGLMAATGKQPEGVSLGSCTGTRGSFKGDLWSYCKCRNVRGGLMFAVFAMTTSPRT</sequence>
<comment type="similarity">
    <text evidence="1 6">Belongs to the bacterial ribosomal protein bL20 family.</text>
</comment>
<dbReference type="GO" id="GO:0005761">
    <property type="term" value="C:mitochondrial ribosome"/>
    <property type="evidence" value="ECO:0000318"/>
    <property type="project" value="GO_Central"/>
</dbReference>
<proteinExistence type="inferred from homology"/>
<gene>
    <name evidence="8" type="primary">LOC118430542</name>
</gene>
<name>A0A9J7NB02_BRAFL</name>
<dbReference type="GO" id="GO:0006412">
    <property type="term" value="P:translation"/>
    <property type="evidence" value="ECO:0007669"/>
    <property type="project" value="InterPro"/>
</dbReference>